<organism evidence="2 3">
    <name type="scientific">Coffea canephora</name>
    <name type="common">Robusta coffee</name>
    <dbReference type="NCBI Taxonomy" id="49390"/>
    <lineage>
        <taxon>Eukaryota</taxon>
        <taxon>Viridiplantae</taxon>
        <taxon>Streptophyta</taxon>
        <taxon>Embryophyta</taxon>
        <taxon>Tracheophyta</taxon>
        <taxon>Spermatophyta</taxon>
        <taxon>Magnoliopsida</taxon>
        <taxon>eudicotyledons</taxon>
        <taxon>Gunneridae</taxon>
        <taxon>Pentapetalae</taxon>
        <taxon>asterids</taxon>
        <taxon>lamiids</taxon>
        <taxon>Gentianales</taxon>
        <taxon>Rubiaceae</taxon>
        <taxon>Ixoroideae</taxon>
        <taxon>Gardenieae complex</taxon>
        <taxon>Bertiereae - Coffeeae clade</taxon>
        <taxon>Coffeeae</taxon>
        <taxon>Coffea</taxon>
    </lineage>
</organism>
<name>A0A068UNS8_COFCA</name>
<dbReference type="Gramene" id="CDP09248">
    <property type="protein sequence ID" value="CDP09248"/>
    <property type="gene ID" value="GSCOC_T00028491001"/>
</dbReference>
<sequence length="212" mass="23834">MSFAPTPLMIETLANILFRSFASISYGRLKSKMNAVTSSPHDFLEDNAGVGSDSETNTDELPEYYQPISAEAGEDEEELDLFDQQNSNSDDDSGSDHRLPNGYVHCMENGVSSLDLSSDDEGEREQKEEEEDEELRMREESDVAIQRAFREDENRRNAPLTPENAVRVMEAMRGVSFAGLSPDWAGRIPEDQWIDQLRQIRRPPPAGSTVED</sequence>
<dbReference type="OMA" id="PEDQWID"/>
<dbReference type="PANTHER" id="PTHR37175:SF1">
    <property type="entry name" value="CONSTANS-LIKE PROTEIN-RELATED"/>
    <property type="match status" value="1"/>
</dbReference>
<evidence type="ECO:0000313" key="3">
    <source>
        <dbReference type="Proteomes" id="UP000295252"/>
    </source>
</evidence>
<dbReference type="AlphaFoldDB" id="A0A068UNS8"/>
<reference evidence="3" key="1">
    <citation type="journal article" date="2014" name="Science">
        <title>The coffee genome provides insight into the convergent evolution of caffeine biosynthesis.</title>
        <authorList>
            <person name="Denoeud F."/>
            <person name="Carretero-Paulet L."/>
            <person name="Dereeper A."/>
            <person name="Droc G."/>
            <person name="Guyot R."/>
            <person name="Pietrella M."/>
            <person name="Zheng C."/>
            <person name="Alberti A."/>
            <person name="Anthony F."/>
            <person name="Aprea G."/>
            <person name="Aury J.M."/>
            <person name="Bento P."/>
            <person name="Bernard M."/>
            <person name="Bocs S."/>
            <person name="Campa C."/>
            <person name="Cenci A."/>
            <person name="Combes M.C."/>
            <person name="Crouzillat D."/>
            <person name="Da Silva C."/>
            <person name="Daddiego L."/>
            <person name="De Bellis F."/>
            <person name="Dussert S."/>
            <person name="Garsmeur O."/>
            <person name="Gayraud T."/>
            <person name="Guignon V."/>
            <person name="Jahn K."/>
            <person name="Jamilloux V."/>
            <person name="Joet T."/>
            <person name="Labadie K."/>
            <person name="Lan T."/>
            <person name="Leclercq J."/>
            <person name="Lepelley M."/>
            <person name="Leroy T."/>
            <person name="Li L.T."/>
            <person name="Librado P."/>
            <person name="Lopez L."/>
            <person name="Munoz A."/>
            <person name="Noel B."/>
            <person name="Pallavicini A."/>
            <person name="Perrotta G."/>
            <person name="Poncet V."/>
            <person name="Pot D."/>
            <person name="Priyono X."/>
            <person name="Rigoreau M."/>
            <person name="Rouard M."/>
            <person name="Rozas J."/>
            <person name="Tranchant-Dubreuil C."/>
            <person name="VanBuren R."/>
            <person name="Zhang Q."/>
            <person name="Andrade A.C."/>
            <person name="Argout X."/>
            <person name="Bertrand B."/>
            <person name="de Kochko A."/>
            <person name="Graziosi G."/>
            <person name="Henry R.J."/>
            <person name="Jayarama X."/>
            <person name="Ming R."/>
            <person name="Nagai C."/>
            <person name="Rounsley S."/>
            <person name="Sankoff D."/>
            <person name="Giuliano G."/>
            <person name="Albert V.A."/>
            <person name="Wincker P."/>
            <person name="Lashermes P."/>
        </authorList>
    </citation>
    <scope>NUCLEOTIDE SEQUENCE [LARGE SCALE GENOMIC DNA]</scope>
    <source>
        <strain evidence="3">cv. DH200-94</strain>
    </source>
</reference>
<dbReference type="InParanoid" id="A0A068UNS8"/>
<evidence type="ECO:0000256" key="1">
    <source>
        <dbReference type="SAM" id="MobiDB-lite"/>
    </source>
</evidence>
<dbReference type="PhylomeDB" id="A0A068UNS8"/>
<dbReference type="STRING" id="49390.A0A068UNS8"/>
<dbReference type="PANTHER" id="PTHR37175">
    <property type="entry name" value="BNAA08G28800D PROTEIN"/>
    <property type="match status" value="1"/>
</dbReference>
<dbReference type="FunCoup" id="A0A068UNS8">
    <property type="interactions" value="276"/>
</dbReference>
<feature type="region of interest" description="Disordered" evidence="1">
    <location>
        <begin position="39"/>
        <end position="142"/>
    </location>
</feature>
<keyword evidence="3" id="KW-1185">Reference proteome</keyword>
<protein>
    <submittedName>
        <fullName evidence="2">Uncharacterized protein</fullName>
    </submittedName>
</protein>
<evidence type="ECO:0000313" key="2">
    <source>
        <dbReference type="EMBL" id="CDP09248.1"/>
    </source>
</evidence>
<accession>A0A068UNS8</accession>
<feature type="compositionally biased region" description="Acidic residues" evidence="1">
    <location>
        <begin position="117"/>
        <end position="134"/>
    </location>
</feature>
<dbReference type="OrthoDB" id="1933769at2759"/>
<gene>
    <name evidence="2" type="ORF">GSCOC_T00028491001</name>
</gene>
<proteinExistence type="predicted"/>
<dbReference type="EMBL" id="HG739120">
    <property type="protein sequence ID" value="CDP09248.1"/>
    <property type="molecule type" value="Genomic_DNA"/>
</dbReference>
<feature type="compositionally biased region" description="Acidic residues" evidence="1">
    <location>
        <begin position="72"/>
        <end position="81"/>
    </location>
</feature>
<dbReference type="Proteomes" id="UP000295252">
    <property type="component" value="Chromosome I"/>
</dbReference>
<dbReference type="Pfam" id="PF06910">
    <property type="entry name" value="MEA1"/>
    <property type="match status" value="1"/>
</dbReference>